<gene>
    <name evidence="2" type="ORF">R1flu_011046</name>
</gene>
<protein>
    <submittedName>
        <fullName evidence="2">Uncharacterized protein</fullName>
    </submittedName>
</protein>
<sequence length="109" mass="12404">MREESRTLVRQNARGAARARKDWRSPPGPIAPASHSRELGRPILSPRHRLQPRRTIIHQRPTTGSRRSTARYLPNPLYRIIAADRLQRSIQGINSASPTRYAHPASSRN</sequence>
<evidence type="ECO:0000256" key="1">
    <source>
        <dbReference type="SAM" id="MobiDB-lite"/>
    </source>
</evidence>
<name>A0ABD1Z977_9MARC</name>
<evidence type="ECO:0000313" key="3">
    <source>
        <dbReference type="Proteomes" id="UP001605036"/>
    </source>
</evidence>
<feature type="compositionally biased region" description="Basic residues" evidence="1">
    <location>
        <begin position="46"/>
        <end position="57"/>
    </location>
</feature>
<comment type="caution">
    <text evidence="2">The sequence shown here is derived from an EMBL/GenBank/DDBJ whole genome shotgun (WGS) entry which is preliminary data.</text>
</comment>
<proteinExistence type="predicted"/>
<organism evidence="2 3">
    <name type="scientific">Riccia fluitans</name>
    <dbReference type="NCBI Taxonomy" id="41844"/>
    <lineage>
        <taxon>Eukaryota</taxon>
        <taxon>Viridiplantae</taxon>
        <taxon>Streptophyta</taxon>
        <taxon>Embryophyta</taxon>
        <taxon>Marchantiophyta</taxon>
        <taxon>Marchantiopsida</taxon>
        <taxon>Marchantiidae</taxon>
        <taxon>Marchantiales</taxon>
        <taxon>Ricciaceae</taxon>
        <taxon>Riccia</taxon>
    </lineage>
</organism>
<dbReference type="Proteomes" id="UP001605036">
    <property type="component" value="Unassembled WGS sequence"/>
</dbReference>
<reference evidence="2 3" key="1">
    <citation type="submission" date="2024-09" db="EMBL/GenBank/DDBJ databases">
        <title>Chromosome-scale assembly of Riccia fluitans.</title>
        <authorList>
            <person name="Paukszto L."/>
            <person name="Sawicki J."/>
            <person name="Karawczyk K."/>
            <person name="Piernik-Szablinska J."/>
            <person name="Szczecinska M."/>
            <person name="Mazdziarz M."/>
        </authorList>
    </citation>
    <scope>NUCLEOTIDE SEQUENCE [LARGE SCALE GENOMIC DNA]</scope>
    <source>
        <strain evidence="2">Rf_01</strain>
        <tissue evidence="2">Aerial parts of the thallus</tissue>
    </source>
</reference>
<dbReference type="EMBL" id="JBHFFA010000002">
    <property type="protein sequence ID" value="KAL2643459.1"/>
    <property type="molecule type" value="Genomic_DNA"/>
</dbReference>
<evidence type="ECO:0000313" key="2">
    <source>
        <dbReference type="EMBL" id="KAL2643459.1"/>
    </source>
</evidence>
<keyword evidence="3" id="KW-1185">Reference proteome</keyword>
<dbReference type="AlphaFoldDB" id="A0ABD1Z977"/>
<accession>A0ABD1Z977</accession>
<feature type="region of interest" description="Disordered" evidence="1">
    <location>
        <begin position="1"/>
        <end position="70"/>
    </location>
</feature>